<dbReference type="STRING" id="1679444.PYTT_1736"/>
<evidence type="ECO:0000313" key="3">
    <source>
        <dbReference type="Proteomes" id="UP000176204"/>
    </source>
</evidence>
<feature type="signal peptide" evidence="1">
    <location>
        <begin position="1"/>
        <end position="25"/>
    </location>
</feature>
<reference evidence="3" key="1">
    <citation type="submission" date="2016-09" db="EMBL/GenBank/DDBJ databases">
        <authorList>
            <person name="Koehorst J."/>
        </authorList>
    </citation>
    <scope>NUCLEOTIDE SEQUENCE [LARGE SCALE GENOMIC DNA]</scope>
</reference>
<dbReference type="EMBL" id="LT629973">
    <property type="protein sequence ID" value="SEH92141.1"/>
    <property type="molecule type" value="Genomic_DNA"/>
</dbReference>
<sequence>MKPLHWLIPSLAILALSACSSSSNSSSTKDEIKTAIAWQTLNNGDEFRLKGTASNGHTVDVTFIVHVLQNNREEYTSGEFSVTYAAVSGETVDNYVNPGTIIYTPRRNANTANLVLNMEEQGGGTFIATRQGMNATLTWDPGMTTGTINFNGLGIVAGETFTSSNDGALQKVQFEYKRATPDSTPSPTTAP</sequence>
<accession>A0A1C7P9A1</accession>
<proteinExistence type="predicted"/>
<dbReference type="PROSITE" id="PS51257">
    <property type="entry name" value="PROKAR_LIPOPROTEIN"/>
    <property type="match status" value="1"/>
</dbReference>
<evidence type="ECO:0000256" key="1">
    <source>
        <dbReference type="SAM" id="SignalP"/>
    </source>
</evidence>
<evidence type="ECO:0000313" key="2">
    <source>
        <dbReference type="EMBL" id="SEH92141.1"/>
    </source>
</evidence>
<dbReference type="RefSeq" id="WP_067777711.1">
    <property type="nucleotide sequence ID" value="NZ_LIGX01000041.1"/>
</dbReference>
<feature type="chain" id="PRO_5014266450" description="Lipoprotein" evidence="1">
    <location>
        <begin position="26"/>
        <end position="191"/>
    </location>
</feature>
<gene>
    <name evidence="2" type="ORF">PYTT_1736</name>
</gene>
<dbReference type="KEGG" id="agl:PYTT_1736"/>
<dbReference type="AlphaFoldDB" id="A0A1C7P9A1"/>
<dbReference type="Proteomes" id="UP000176204">
    <property type="component" value="Chromosome I"/>
</dbReference>
<evidence type="ECO:0008006" key="4">
    <source>
        <dbReference type="Google" id="ProtNLM"/>
    </source>
</evidence>
<name>A0A1C7P9A1_9BACT</name>
<protein>
    <recommendedName>
        <fullName evidence="4">Lipoprotein</fullName>
    </recommendedName>
</protein>
<organism evidence="2 3">
    <name type="scientific">Akkermansia glycaniphila</name>
    <dbReference type="NCBI Taxonomy" id="1679444"/>
    <lineage>
        <taxon>Bacteria</taxon>
        <taxon>Pseudomonadati</taxon>
        <taxon>Verrucomicrobiota</taxon>
        <taxon>Verrucomicrobiia</taxon>
        <taxon>Verrucomicrobiales</taxon>
        <taxon>Akkermansiaceae</taxon>
        <taxon>Akkermansia</taxon>
    </lineage>
</organism>
<keyword evidence="1" id="KW-0732">Signal</keyword>
<keyword evidence="3" id="KW-1185">Reference proteome</keyword>